<dbReference type="InterPro" id="IPR029068">
    <property type="entry name" value="Glyas_Bleomycin-R_OHBP_Dase"/>
</dbReference>
<keyword evidence="2" id="KW-0677">Repeat</keyword>
<dbReference type="CDD" id="cd08358">
    <property type="entry name" value="GLOD4_N"/>
    <property type="match status" value="1"/>
</dbReference>
<dbReference type="PROSITE" id="PS51819">
    <property type="entry name" value="VOC"/>
    <property type="match status" value="2"/>
</dbReference>
<sequence length="325" mass="36812">MPCILLSTINLGRRSLPIFAKRSILLNRNYSYKTDMANVEIPGRTLHYVLKIGNRGKNAYFFRDILGMKVLRHEEFKEGCEAQCNGPYDNRWSKTMIGYGPESSHFVIELTYNYGVKEYELGNDFGGITIKSKETIERARSQNYPISQEQGLHVLTSPDGYKFYIIEEPQPKETDPVMSVTLNSSNLAASKTYWHELLKMKVEVEDSNAITLFYGENQARLTLKKLTDPINRAKAYGRIAFAVPLNVQPAIDAIIKQANGTILTPLITLDTPGKATVRVIILADPDGHEICFVDEEGFSELSKVEEDGDKNLTKYIQKDPFQEKE</sequence>
<name>A0A0K8UBX9_BACLA</name>
<dbReference type="SUPFAM" id="SSF54593">
    <property type="entry name" value="Glyoxalase/Bleomycin resistance protein/Dihydroxybiphenyl dioxygenase"/>
    <property type="match status" value="2"/>
</dbReference>
<reference evidence="5" key="1">
    <citation type="submission" date="2015-06" db="EMBL/GenBank/DDBJ databases">
        <authorList>
            <person name="Hoefler B.C."/>
            <person name="Straight P.D."/>
        </authorList>
    </citation>
    <scope>NUCLEOTIDE SEQUENCE</scope>
</reference>
<dbReference type="EMBL" id="GDHF01032042">
    <property type="protein sequence ID" value="JAI20272.1"/>
    <property type="molecule type" value="Transcribed_RNA"/>
</dbReference>
<feature type="domain" description="VOC" evidence="3">
    <location>
        <begin position="176"/>
        <end position="295"/>
    </location>
</feature>
<dbReference type="Pfam" id="PF21701">
    <property type="entry name" value="GLOD4_C"/>
    <property type="match status" value="1"/>
</dbReference>
<evidence type="ECO:0000313" key="6">
    <source>
        <dbReference type="EMBL" id="JAI29479.1"/>
    </source>
</evidence>
<dbReference type="EMBL" id="GDHF01028479">
    <property type="protein sequence ID" value="JAI23835.1"/>
    <property type="molecule type" value="Transcribed_RNA"/>
</dbReference>
<dbReference type="CDD" id="cd16357">
    <property type="entry name" value="GLOD4_C"/>
    <property type="match status" value="1"/>
</dbReference>
<dbReference type="AlphaFoldDB" id="A0A0K8UBX9"/>
<proteinExistence type="inferred from homology"/>
<protein>
    <submittedName>
        <fullName evidence="5">Glyoxalase domain-containing protein 4</fullName>
    </submittedName>
</protein>
<organism evidence="5">
    <name type="scientific">Bactrocera latifrons</name>
    <name type="common">Malaysian fruit fly</name>
    <name type="synonym">Chaetodacus latifrons</name>
    <dbReference type="NCBI Taxonomy" id="174628"/>
    <lineage>
        <taxon>Eukaryota</taxon>
        <taxon>Metazoa</taxon>
        <taxon>Ecdysozoa</taxon>
        <taxon>Arthropoda</taxon>
        <taxon>Hexapoda</taxon>
        <taxon>Insecta</taxon>
        <taxon>Pterygota</taxon>
        <taxon>Neoptera</taxon>
        <taxon>Endopterygota</taxon>
        <taxon>Diptera</taxon>
        <taxon>Brachycera</taxon>
        <taxon>Muscomorpha</taxon>
        <taxon>Tephritoidea</taxon>
        <taxon>Tephritidae</taxon>
        <taxon>Bactrocera</taxon>
        <taxon>Bactrocera</taxon>
    </lineage>
</organism>
<dbReference type="InterPro" id="IPR037523">
    <property type="entry name" value="VOC_core"/>
</dbReference>
<comment type="similarity">
    <text evidence="1">Belongs to the glyoxalase I family.</text>
</comment>
<evidence type="ECO:0000313" key="5">
    <source>
        <dbReference type="EMBL" id="JAI23835.1"/>
    </source>
</evidence>
<dbReference type="EMBL" id="GDHF01022835">
    <property type="protein sequence ID" value="JAI29479.1"/>
    <property type="molecule type" value="Transcribed_RNA"/>
</dbReference>
<dbReference type="InterPro" id="IPR043193">
    <property type="entry name" value="GLOD4"/>
</dbReference>
<evidence type="ECO:0000259" key="3">
    <source>
        <dbReference type="PROSITE" id="PS51819"/>
    </source>
</evidence>
<evidence type="ECO:0000256" key="2">
    <source>
        <dbReference type="ARBA" id="ARBA00022737"/>
    </source>
</evidence>
<dbReference type="PANTHER" id="PTHR46466:SF1">
    <property type="entry name" value="GLYOXALASE DOMAIN-CONTAINING PROTEIN 4"/>
    <property type="match status" value="1"/>
</dbReference>
<gene>
    <name evidence="5" type="primary">Glod4_3</name>
    <name evidence="4" type="synonym">Glod4_1</name>
    <name evidence="6" type="synonym">Glod4_2</name>
    <name evidence="6" type="ORF">c2_g1_i2</name>
    <name evidence="4" type="ORF">c2_g1_i8</name>
    <name evidence="5" type="ORF">c2_g1_i9</name>
</gene>
<dbReference type="PANTHER" id="PTHR46466">
    <property type="entry name" value="GLYOXALASE DOMAIN-CONTAINING PROTEIN 4"/>
    <property type="match status" value="1"/>
</dbReference>
<dbReference type="OrthoDB" id="1545884at2759"/>
<dbReference type="InterPro" id="IPR043194">
    <property type="entry name" value="GLOD4_C"/>
</dbReference>
<accession>A0A0K8UBX9</accession>
<evidence type="ECO:0000313" key="4">
    <source>
        <dbReference type="EMBL" id="JAI20272.1"/>
    </source>
</evidence>
<dbReference type="Gene3D" id="3.10.180.10">
    <property type="entry name" value="2,3-Dihydroxybiphenyl 1,2-Dioxygenase, domain 1"/>
    <property type="match status" value="2"/>
</dbReference>
<evidence type="ECO:0000256" key="1">
    <source>
        <dbReference type="ARBA" id="ARBA00010363"/>
    </source>
</evidence>
<feature type="domain" description="VOC" evidence="3">
    <location>
        <begin position="44"/>
        <end position="168"/>
    </location>
</feature>